<keyword evidence="1" id="KW-0812">Transmembrane</keyword>
<feature type="compositionally biased region" description="Polar residues" evidence="2">
    <location>
        <begin position="219"/>
        <end position="229"/>
    </location>
</feature>
<protein>
    <recommendedName>
        <fullName evidence="1">Receptor expression-enhancing protein</fullName>
    </recommendedName>
</protein>
<evidence type="ECO:0000313" key="3">
    <source>
        <dbReference type="EMBL" id="GBM38574.1"/>
    </source>
</evidence>
<keyword evidence="1" id="KW-1133">Transmembrane helix</keyword>
<accession>A0A4Y2FGB2</accession>
<keyword evidence="1" id="KW-0472">Membrane</keyword>
<evidence type="ECO:0000256" key="2">
    <source>
        <dbReference type="SAM" id="MobiDB-lite"/>
    </source>
</evidence>
<keyword evidence="3" id="KW-0675">Receptor</keyword>
<comment type="subcellular location">
    <subcellularLocation>
        <location evidence="1">Membrane</location>
        <topology evidence="1">Multi-pass membrane protein</topology>
    </subcellularLocation>
</comment>
<sequence length="240" mass="27618">MIPCIFVKIIIIIYGIILPVYWSHKALKTHDAKETQRWLTYWMVFVIYIKVLSWVDFLVRFWLPFYNELILIMLVWLLNSELNGSAFLYNFYLEPFLSNYETEIESSIRKIGSTIIEVGLKISSKSIKLVTSAVLEQLKERNSGDIKGESSANLYEINRISVLDTFNDFLSFPGSRETLNVRRSAGKSSNDGCSQYVADSTEDSSICLSRHKKVCKSSNPFRSVTTSKKLQVKPHDKSFK</sequence>
<comment type="similarity">
    <text evidence="1">Belongs to the DP1 family.</text>
</comment>
<evidence type="ECO:0000256" key="1">
    <source>
        <dbReference type="RuleBase" id="RU362006"/>
    </source>
</evidence>
<dbReference type="PANTHER" id="PTHR12300">
    <property type="entry name" value="HVA22-LIKE PROTEINS"/>
    <property type="match status" value="1"/>
</dbReference>
<dbReference type="Pfam" id="PF03134">
    <property type="entry name" value="TB2_DP1_HVA22"/>
    <property type="match status" value="1"/>
</dbReference>
<proteinExistence type="inferred from homology"/>
<reference evidence="3 4" key="1">
    <citation type="journal article" date="2019" name="Sci. Rep.">
        <title>Orb-weaving spider Araneus ventricosus genome elucidates the spidroin gene catalogue.</title>
        <authorList>
            <person name="Kono N."/>
            <person name="Nakamura H."/>
            <person name="Ohtoshi R."/>
            <person name="Moran D.A.P."/>
            <person name="Shinohara A."/>
            <person name="Yoshida Y."/>
            <person name="Fujiwara M."/>
            <person name="Mori M."/>
            <person name="Tomita M."/>
            <person name="Arakawa K."/>
        </authorList>
    </citation>
    <scope>NUCLEOTIDE SEQUENCE [LARGE SCALE GENOMIC DNA]</scope>
</reference>
<dbReference type="PANTHER" id="PTHR12300:SF117">
    <property type="entry name" value="LP05237P-RELATED"/>
    <property type="match status" value="1"/>
</dbReference>
<name>A0A4Y2FGB2_ARAVE</name>
<dbReference type="InterPro" id="IPR004345">
    <property type="entry name" value="TB2_DP1_HVA22"/>
</dbReference>
<feature type="transmembrane region" description="Helical" evidence="1">
    <location>
        <begin position="6"/>
        <end position="27"/>
    </location>
</feature>
<comment type="caution">
    <text evidence="3">The sequence shown here is derived from an EMBL/GenBank/DDBJ whole genome shotgun (WGS) entry which is preliminary data.</text>
</comment>
<dbReference type="EMBL" id="BGPR01000872">
    <property type="protein sequence ID" value="GBM38574.1"/>
    <property type="molecule type" value="Genomic_DNA"/>
</dbReference>
<dbReference type="GO" id="GO:0071786">
    <property type="term" value="P:endoplasmic reticulum tubular network organization"/>
    <property type="evidence" value="ECO:0007669"/>
    <property type="project" value="TreeGrafter"/>
</dbReference>
<dbReference type="GO" id="GO:0071782">
    <property type="term" value="C:endoplasmic reticulum tubular network"/>
    <property type="evidence" value="ECO:0007669"/>
    <property type="project" value="TreeGrafter"/>
</dbReference>
<dbReference type="GO" id="GO:0016020">
    <property type="term" value="C:membrane"/>
    <property type="evidence" value="ECO:0007669"/>
    <property type="project" value="UniProtKB-SubCell"/>
</dbReference>
<gene>
    <name evidence="3" type="primary">REEP2</name>
    <name evidence="3" type="ORF">AVEN_71682_1</name>
</gene>
<evidence type="ECO:0000313" key="4">
    <source>
        <dbReference type="Proteomes" id="UP000499080"/>
    </source>
</evidence>
<dbReference type="Proteomes" id="UP000499080">
    <property type="component" value="Unassembled WGS sequence"/>
</dbReference>
<dbReference type="OrthoDB" id="6430130at2759"/>
<feature type="region of interest" description="Disordered" evidence="2">
    <location>
        <begin position="219"/>
        <end position="240"/>
    </location>
</feature>
<organism evidence="3 4">
    <name type="scientific">Araneus ventricosus</name>
    <name type="common">Orbweaver spider</name>
    <name type="synonym">Epeira ventricosa</name>
    <dbReference type="NCBI Taxonomy" id="182803"/>
    <lineage>
        <taxon>Eukaryota</taxon>
        <taxon>Metazoa</taxon>
        <taxon>Ecdysozoa</taxon>
        <taxon>Arthropoda</taxon>
        <taxon>Chelicerata</taxon>
        <taxon>Arachnida</taxon>
        <taxon>Araneae</taxon>
        <taxon>Araneomorphae</taxon>
        <taxon>Entelegynae</taxon>
        <taxon>Araneoidea</taxon>
        <taxon>Araneidae</taxon>
        <taxon>Araneus</taxon>
    </lineage>
</organism>
<feature type="transmembrane region" description="Helical" evidence="1">
    <location>
        <begin position="39"/>
        <end position="63"/>
    </location>
</feature>
<dbReference type="AlphaFoldDB" id="A0A4Y2FGB2"/>
<keyword evidence="4" id="KW-1185">Reference proteome</keyword>